<feature type="transmembrane region" description="Helical" evidence="1">
    <location>
        <begin position="38"/>
        <end position="59"/>
    </location>
</feature>
<sequence>MRTKLGTALDIFILVIGPWIVYSRIIEMMQSGVSVYPMISVVIVTVAVIFSIYNLYLLAVRRQQNNMKK</sequence>
<feature type="transmembrane region" description="Helical" evidence="1">
    <location>
        <begin position="7"/>
        <end position="26"/>
    </location>
</feature>
<evidence type="ECO:0000256" key="1">
    <source>
        <dbReference type="SAM" id="Phobius"/>
    </source>
</evidence>
<reference evidence="2" key="1">
    <citation type="submission" date="2016-01" db="EMBL/GenBank/DDBJ databases">
        <title>Complete genome of Planococcus kocurri type strain.</title>
        <authorList>
            <person name="See-Too W.S."/>
        </authorList>
    </citation>
    <scope>NUCLEOTIDE SEQUENCE [LARGE SCALE GENOMIC DNA]</scope>
    <source>
        <strain evidence="2">ATCC 43650</strain>
    </source>
</reference>
<accession>A0ABM5WW38</accession>
<proteinExistence type="predicted"/>
<gene>
    <name evidence="2" type="ORF">AUO94_07735</name>
</gene>
<name>A0ABM5WW38_9BACL</name>
<organism evidence="2 3">
    <name type="scientific">Planococcus kocurii</name>
    <dbReference type="NCBI Taxonomy" id="1374"/>
    <lineage>
        <taxon>Bacteria</taxon>
        <taxon>Bacillati</taxon>
        <taxon>Bacillota</taxon>
        <taxon>Bacilli</taxon>
        <taxon>Bacillales</taxon>
        <taxon>Caryophanaceae</taxon>
        <taxon>Planococcus</taxon>
    </lineage>
</organism>
<evidence type="ECO:0000313" key="3">
    <source>
        <dbReference type="Proteomes" id="UP000065533"/>
    </source>
</evidence>
<dbReference type="Proteomes" id="UP000065533">
    <property type="component" value="Chromosome"/>
</dbReference>
<keyword evidence="1" id="KW-1133">Transmembrane helix</keyword>
<protein>
    <submittedName>
        <fullName evidence="2">Uncharacterized protein</fullName>
    </submittedName>
</protein>
<keyword evidence="3" id="KW-1185">Reference proteome</keyword>
<dbReference type="EMBL" id="CP013661">
    <property type="protein sequence ID" value="ALS78558.1"/>
    <property type="molecule type" value="Genomic_DNA"/>
</dbReference>
<keyword evidence="1" id="KW-0472">Membrane</keyword>
<keyword evidence="1" id="KW-0812">Transmembrane</keyword>
<dbReference type="RefSeq" id="WP_058385217.1">
    <property type="nucleotide sequence ID" value="NZ_CP013661.2"/>
</dbReference>
<evidence type="ECO:0000313" key="2">
    <source>
        <dbReference type="EMBL" id="ALS78558.1"/>
    </source>
</evidence>